<feature type="transmembrane region" description="Helical" evidence="2">
    <location>
        <begin position="177"/>
        <end position="196"/>
    </location>
</feature>
<feature type="transmembrane region" description="Helical" evidence="2">
    <location>
        <begin position="202"/>
        <end position="221"/>
    </location>
</feature>
<protein>
    <submittedName>
        <fullName evidence="3">DUF1275 family protein</fullName>
    </submittedName>
</protein>
<feature type="transmembrane region" description="Helical" evidence="2">
    <location>
        <begin position="62"/>
        <end position="83"/>
    </location>
</feature>
<organism evidence="3">
    <name type="scientific">Streptomyces althioticus</name>
    <dbReference type="NCBI Taxonomy" id="83380"/>
    <lineage>
        <taxon>Bacteria</taxon>
        <taxon>Bacillati</taxon>
        <taxon>Actinomycetota</taxon>
        <taxon>Actinomycetes</taxon>
        <taxon>Kitasatosporales</taxon>
        <taxon>Streptomycetaceae</taxon>
        <taxon>Streptomyces</taxon>
        <taxon>Streptomyces althioticus group</taxon>
    </lineage>
</organism>
<dbReference type="PANTHER" id="PTHR37314">
    <property type="entry name" value="SLR0142 PROTEIN"/>
    <property type="match status" value="1"/>
</dbReference>
<feature type="transmembrane region" description="Helical" evidence="2">
    <location>
        <begin position="122"/>
        <end position="140"/>
    </location>
</feature>
<dbReference type="Pfam" id="PF06912">
    <property type="entry name" value="DUF1275"/>
    <property type="match status" value="1"/>
</dbReference>
<evidence type="ECO:0000256" key="2">
    <source>
        <dbReference type="SAM" id="Phobius"/>
    </source>
</evidence>
<dbReference type="RefSeq" id="WP_261674517.1">
    <property type="nucleotide sequence ID" value="NZ_CBDRAI010000011.1"/>
</dbReference>
<feature type="transmembrane region" description="Helical" evidence="2">
    <location>
        <begin position="12"/>
        <end position="31"/>
    </location>
</feature>
<keyword evidence="2" id="KW-0472">Membrane</keyword>
<feature type="transmembrane region" description="Helical" evidence="2">
    <location>
        <begin position="38"/>
        <end position="56"/>
    </location>
</feature>
<feature type="compositionally biased region" description="Low complexity" evidence="1">
    <location>
        <begin position="225"/>
        <end position="262"/>
    </location>
</feature>
<keyword evidence="2" id="KW-1133">Transmembrane helix</keyword>
<accession>A0ABZ1YDY9</accession>
<feature type="compositionally biased region" description="Basic and acidic residues" evidence="1">
    <location>
        <begin position="275"/>
        <end position="286"/>
    </location>
</feature>
<gene>
    <name evidence="3" type="ORF">OIE82_32955</name>
</gene>
<dbReference type="InterPro" id="IPR010699">
    <property type="entry name" value="DUF1275"/>
</dbReference>
<keyword evidence="2" id="KW-0812">Transmembrane</keyword>
<name>A0ABZ1YDY9_9ACTN</name>
<proteinExistence type="predicted"/>
<dbReference type="PANTHER" id="PTHR37314:SF4">
    <property type="entry name" value="UPF0700 TRANSMEMBRANE PROTEIN YOAK"/>
    <property type="match status" value="1"/>
</dbReference>
<reference evidence="3" key="1">
    <citation type="submission" date="2022-10" db="EMBL/GenBank/DDBJ databases">
        <title>The complete genomes of actinobacterial strains from the NBC collection.</title>
        <authorList>
            <person name="Joergensen T.S."/>
            <person name="Alvarez Arevalo M."/>
            <person name="Sterndorff E.B."/>
            <person name="Faurdal D."/>
            <person name="Vuksanovic O."/>
            <person name="Mourched A.-S."/>
            <person name="Charusanti P."/>
            <person name="Shaw S."/>
            <person name="Blin K."/>
            <person name="Weber T."/>
        </authorList>
    </citation>
    <scope>NUCLEOTIDE SEQUENCE [LARGE SCALE GENOMIC DNA]</scope>
    <source>
        <strain evidence="3">NBC 01686</strain>
    </source>
</reference>
<evidence type="ECO:0000313" key="3">
    <source>
        <dbReference type="EMBL" id="WUU57709.1"/>
    </source>
</evidence>
<evidence type="ECO:0000256" key="1">
    <source>
        <dbReference type="SAM" id="MobiDB-lite"/>
    </source>
</evidence>
<feature type="region of interest" description="Disordered" evidence="1">
    <location>
        <begin position="225"/>
        <end position="303"/>
    </location>
</feature>
<dbReference type="EMBL" id="CP109207">
    <property type="protein sequence ID" value="WUU57709.1"/>
    <property type="molecule type" value="Genomic_DNA"/>
</dbReference>
<sequence>MNAPTGGARWVTLPGPMLALTFVTGVVDAVGYLRLDQVFAGNMTGNVVILGMAAAGGSRLPVLGPALALVSFLAGAALAGRVLRGAVRPGWNRRCTALLAGGAAVLGASALALTVLGTDAHGTRAAAASALALAMGAQAATARHLAVRDVTTVVVTSTLTGLAADSRLGAARPQGSLRRLSAVVSIVLGAVAGALLCRVDEGAAVAVAALVVAVVTALGPLTARARSTAPAAGPARTTPSSSSADARTASAPAGTSPAPSVADARTAFPAGARADTPRPGRRDDGSLRTAGSRPARQQRTGRP</sequence>
<feature type="transmembrane region" description="Helical" evidence="2">
    <location>
        <begin position="95"/>
        <end position="116"/>
    </location>
</feature>